<sequence length="212" mass="24369">MTEEEEDKLLALKDFMMKSNKAKANIVDQSHLHDSSQKGVIDLAALGITGRQVDLVKTKQEPDDKRGIINQAVERLLSLDPVLLFWMFKGCVLYWKNQYSDLSFREDVSFKNASGKKRPKFALCEKCHHDFDIFEVPEVTNVQNRKPTIQVLSSTILPSTYQIRITTCKTELQQLIQQKREQCNAERIAKQMMENAEWESKPPPPGKCAVDR</sequence>
<dbReference type="EMBL" id="PGGH01243428">
    <property type="protein sequence ID" value="NIG61020.1"/>
    <property type="molecule type" value="Genomic_DNA"/>
</dbReference>
<protein>
    <submittedName>
        <fullName evidence="1">Phosphoinositide 3-kinase regulatory subunit 4 isoform X2</fullName>
    </submittedName>
</protein>
<comment type="caution">
    <text evidence="1">The sequence shown here is derived from an EMBL/GenBank/DDBJ whole genome shotgun (WGS) entry which is preliminary data.</text>
</comment>
<reference evidence="1" key="1">
    <citation type="submission" date="2018-05" db="EMBL/GenBank/DDBJ databases">
        <authorList>
            <person name="Pedro S.L.S."/>
            <person name="Freitas R.C."/>
            <person name="Barreto A.S."/>
            <person name="Lima A.O.S."/>
        </authorList>
    </citation>
    <scope>NUCLEOTIDE SEQUENCE</scope>
    <source>
        <strain evidence="1">BP203</strain>
        <tissue evidence="1">Muscle</tissue>
    </source>
</reference>
<evidence type="ECO:0000313" key="2">
    <source>
        <dbReference type="Proteomes" id="UP001165941"/>
    </source>
</evidence>
<gene>
    <name evidence="1" type="ORF">BU61_4742</name>
</gene>
<name>A0ABX0SCQ3_PONBL</name>
<dbReference type="Proteomes" id="UP001165941">
    <property type="component" value="Unassembled WGS sequence"/>
</dbReference>
<accession>A0ABX0SCQ3</accession>
<evidence type="ECO:0000313" key="1">
    <source>
        <dbReference type="EMBL" id="NIG61020.1"/>
    </source>
</evidence>
<keyword evidence="2" id="KW-1185">Reference proteome</keyword>
<proteinExistence type="predicted"/>
<organism evidence="1 2">
    <name type="scientific">Pontoporia blainvillei</name>
    <name type="common">Franciscana</name>
    <name type="synonym">Delphinus blainvillei</name>
    <dbReference type="NCBI Taxonomy" id="48723"/>
    <lineage>
        <taxon>Eukaryota</taxon>
        <taxon>Metazoa</taxon>
        <taxon>Chordata</taxon>
        <taxon>Craniata</taxon>
        <taxon>Vertebrata</taxon>
        <taxon>Euteleostomi</taxon>
        <taxon>Mammalia</taxon>
        <taxon>Eutheria</taxon>
        <taxon>Laurasiatheria</taxon>
        <taxon>Artiodactyla</taxon>
        <taxon>Whippomorpha</taxon>
        <taxon>Cetacea</taxon>
        <taxon>Odontoceti</taxon>
        <taxon>Pontoporiidae</taxon>
        <taxon>Pontoporia</taxon>
    </lineage>
</organism>